<dbReference type="Pfam" id="PF12704">
    <property type="entry name" value="MacB_PCD"/>
    <property type="match status" value="1"/>
</dbReference>
<evidence type="ECO:0000313" key="10">
    <source>
        <dbReference type="EMBL" id="CCH79516.1"/>
    </source>
</evidence>
<keyword evidence="2" id="KW-1003">Cell membrane</keyword>
<evidence type="ECO:0000256" key="1">
    <source>
        <dbReference type="ARBA" id="ARBA00004651"/>
    </source>
</evidence>
<sequence>MTWTETLRTALEAIRARRMRSALTTLGILIGIAAVMLTVGLGQGAQKQVASQIDKLGSNLLIVSPGSSTSTTGIRGGRGSATTLTTADAATLSDDRVAPDVEAVAPQSSTSQSLTAASTNWTTSVVGTTPSWVQVRARTLASGRFFTDGEVDSAQPVVVLGATTAQELFNRQDPVGQTVTIGSQPFTVIGVLAELGSTVGEDQDDQAVIPATTYATLISPSSGTSVSTIYVEARDEKSLSAAYQETSNALLTSHGVTSATADFTVSSQQSIVETATSTSRTLTVLLAGIAAISLLVGGIGVMNIMLVSVTERIREIGLRKALGATPRVILRQFLTEASLLGLAGGLLGLVLGGVGAAVLPSLIDQPVTLSATAALLALVISLLIGVVAGVYPAGRAARLSPIDALRSE</sequence>
<keyword evidence="4 7" id="KW-1133">Transmembrane helix</keyword>
<evidence type="ECO:0000259" key="8">
    <source>
        <dbReference type="Pfam" id="PF02687"/>
    </source>
</evidence>
<dbReference type="AlphaFoldDB" id="A0A077M110"/>
<feature type="transmembrane region" description="Helical" evidence="7">
    <location>
        <begin position="284"/>
        <end position="309"/>
    </location>
</feature>
<keyword evidence="3 7" id="KW-0812">Transmembrane</keyword>
<reference evidence="10 11" key="1">
    <citation type="journal article" date="2013" name="ISME J.">
        <title>A metabolic model for members of the genus Tetrasphaera involved in enhanced biological phosphorus removal.</title>
        <authorList>
            <person name="Kristiansen R."/>
            <person name="Nguyen H.T.T."/>
            <person name="Saunders A.M."/>
            <person name="Nielsen J.L."/>
            <person name="Wimmer R."/>
            <person name="Le V.Q."/>
            <person name="McIlroy S.J."/>
            <person name="Petrovski S."/>
            <person name="Seviour R.J."/>
            <person name="Calteau A."/>
            <person name="Nielsen K.L."/>
            <person name="Nielsen P.H."/>
        </authorList>
    </citation>
    <scope>NUCLEOTIDE SEQUENCE [LARGE SCALE GENOMIC DNA]</scope>
    <source>
        <strain evidence="10 11">T1-X7</strain>
    </source>
</reference>
<comment type="caution">
    <text evidence="10">The sequence shown here is derived from an EMBL/GenBank/DDBJ whole genome shotgun (WGS) entry which is preliminary data.</text>
</comment>
<evidence type="ECO:0000259" key="9">
    <source>
        <dbReference type="Pfam" id="PF12704"/>
    </source>
</evidence>
<proteinExistence type="inferred from homology"/>
<feature type="domain" description="MacB-like periplasmic core" evidence="9">
    <location>
        <begin position="21"/>
        <end position="246"/>
    </location>
</feature>
<evidence type="ECO:0008006" key="12">
    <source>
        <dbReference type="Google" id="ProtNLM"/>
    </source>
</evidence>
<evidence type="ECO:0000256" key="6">
    <source>
        <dbReference type="ARBA" id="ARBA00038076"/>
    </source>
</evidence>
<dbReference type="PANTHER" id="PTHR30572">
    <property type="entry name" value="MEMBRANE COMPONENT OF TRANSPORTER-RELATED"/>
    <property type="match status" value="1"/>
</dbReference>
<gene>
    <name evidence="10" type="ORF">BN12_460005</name>
</gene>
<feature type="transmembrane region" description="Helical" evidence="7">
    <location>
        <begin position="21"/>
        <end position="42"/>
    </location>
</feature>
<dbReference type="RefSeq" id="WP_048551419.1">
    <property type="nucleotide sequence ID" value="NZ_HF570958.1"/>
</dbReference>
<organism evidence="10 11">
    <name type="scientific">Nostocoides japonicum T1-X7</name>
    <dbReference type="NCBI Taxonomy" id="1194083"/>
    <lineage>
        <taxon>Bacteria</taxon>
        <taxon>Bacillati</taxon>
        <taxon>Actinomycetota</taxon>
        <taxon>Actinomycetes</taxon>
        <taxon>Micrococcales</taxon>
        <taxon>Intrasporangiaceae</taxon>
        <taxon>Nostocoides</taxon>
    </lineage>
</organism>
<dbReference type="Proteomes" id="UP000035721">
    <property type="component" value="Unassembled WGS sequence"/>
</dbReference>
<comment type="subcellular location">
    <subcellularLocation>
        <location evidence="1">Cell membrane</location>
        <topology evidence="1">Multi-pass membrane protein</topology>
    </subcellularLocation>
</comment>
<evidence type="ECO:0000313" key="11">
    <source>
        <dbReference type="Proteomes" id="UP000035721"/>
    </source>
</evidence>
<evidence type="ECO:0000256" key="7">
    <source>
        <dbReference type="SAM" id="Phobius"/>
    </source>
</evidence>
<evidence type="ECO:0000256" key="4">
    <source>
        <dbReference type="ARBA" id="ARBA00022989"/>
    </source>
</evidence>
<keyword evidence="11" id="KW-1185">Reference proteome</keyword>
<dbReference type="GO" id="GO:0022857">
    <property type="term" value="F:transmembrane transporter activity"/>
    <property type="evidence" value="ECO:0007669"/>
    <property type="project" value="TreeGrafter"/>
</dbReference>
<comment type="similarity">
    <text evidence="6">Belongs to the ABC-4 integral membrane protein family.</text>
</comment>
<keyword evidence="5 7" id="KW-0472">Membrane</keyword>
<feature type="transmembrane region" description="Helical" evidence="7">
    <location>
        <begin position="369"/>
        <end position="391"/>
    </location>
</feature>
<evidence type="ECO:0000256" key="3">
    <source>
        <dbReference type="ARBA" id="ARBA00022692"/>
    </source>
</evidence>
<dbReference type="InterPro" id="IPR003838">
    <property type="entry name" value="ABC3_permease_C"/>
</dbReference>
<dbReference type="InterPro" id="IPR050250">
    <property type="entry name" value="Macrolide_Exporter_MacB"/>
</dbReference>
<dbReference type="InterPro" id="IPR025857">
    <property type="entry name" value="MacB_PCD"/>
</dbReference>
<feature type="transmembrane region" description="Helical" evidence="7">
    <location>
        <begin position="339"/>
        <end position="363"/>
    </location>
</feature>
<protein>
    <recommendedName>
        <fullName evidence="12">Macrolide export ATP-binding/permease protein macB</fullName>
    </recommendedName>
</protein>
<evidence type="ECO:0000256" key="2">
    <source>
        <dbReference type="ARBA" id="ARBA00022475"/>
    </source>
</evidence>
<dbReference type="PANTHER" id="PTHR30572:SF4">
    <property type="entry name" value="ABC TRANSPORTER PERMEASE YTRF"/>
    <property type="match status" value="1"/>
</dbReference>
<dbReference type="STRING" id="1194083.BN12_460005"/>
<accession>A0A077M110</accession>
<dbReference type="GO" id="GO:0005886">
    <property type="term" value="C:plasma membrane"/>
    <property type="evidence" value="ECO:0007669"/>
    <property type="project" value="UniProtKB-SubCell"/>
</dbReference>
<feature type="domain" description="ABC3 transporter permease C-terminal" evidence="8">
    <location>
        <begin position="289"/>
        <end position="401"/>
    </location>
</feature>
<dbReference type="OrthoDB" id="9780560at2"/>
<dbReference type="EMBL" id="CAJB01000377">
    <property type="protein sequence ID" value="CCH79516.1"/>
    <property type="molecule type" value="Genomic_DNA"/>
</dbReference>
<name>A0A077M110_9MICO</name>
<evidence type="ECO:0000256" key="5">
    <source>
        <dbReference type="ARBA" id="ARBA00023136"/>
    </source>
</evidence>
<dbReference type="Pfam" id="PF02687">
    <property type="entry name" value="FtsX"/>
    <property type="match status" value="1"/>
</dbReference>